<protein>
    <submittedName>
        <fullName evidence="2">Uncharacterized protein</fullName>
    </submittedName>
</protein>
<dbReference type="HOGENOM" id="CLU_715519_0_0_6"/>
<feature type="compositionally biased region" description="Polar residues" evidence="1">
    <location>
        <begin position="356"/>
        <end position="368"/>
    </location>
</feature>
<evidence type="ECO:0000313" key="3">
    <source>
        <dbReference type="Proteomes" id="UP000001932"/>
    </source>
</evidence>
<feature type="region of interest" description="Disordered" evidence="1">
    <location>
        <begin position="137"/>
        <end position="169"/>
    </location>
</feature>
<feature type="region of interest" description="Disordered" evidence="1">
    <location>
        <begin position="332"/>
        <end position="386"/>
    </location>
</feature>
<proteinExistence type="predicted"/>
<dbReference type="AlphaFoldDB" id="Q2NSU6"/>
<gene>
    <name evidence="2" type="ordered locus">SG1504</name>
</gene>
<sequence>MPASLQHHRKTTGLFQHHQRRKEPPLQEVLHHLAQQPGDTDKFRWAIGCLGFISIITQIGTVAAQPERSSAFTGGRTKSRQPTANRGSYGNATVDAAGPGPWAKRGMTGMRGLTGDGLPAALAAEETLSDATNQLKHAFADPPPEKIAPRTQKNTARYKRQQGTDHQLRHAANRHHKARIEPLQLHSDEPACRDLDGPPSRVPDALKPLFFTAGAYADLPACHDSDPPHSSSPATGEHHFATSGTTTPYLPLPVESVVATSTALTSCYISQNKHICRVTKAGFWILSGYSMYWLYNYVSTGWRGVPASPPHAADLPHYSPNAIETTPAVVRSPATEAAPAAQKRRQPKPAAVALPQASTAARAGSSSLPAPGLPTRPIDGEAPMLE</sequence>
<dbReference type="KEGG" id="sgl:SG1504"/>
<accession>Q2NSU6</accession>
<dbReference type="BioCyc" id="SGLO343509:SGP1_RS13305-MONOMER"/>
<feature type="region of interest" description="Disordered" evidence="1">
    <location>
        <begin position="1"/>
        <end position="23"/>
    </location>
</feature>
<organism evidence="2 3">
    <name type="scientific">Sodalis glossinidius (strain morsitans)</name>
    <dbReference type="NCBI Taxonomy" id="343509"/>
    <lineage>
        <taxon>Bacteria</taxon>
        <taxon>Pseudomonadati</taxon>
        <taxon>Pseudomonadota</taxon>
        <taxon>Gammaproteobacteria</taxon>
        <taxon>Enterobacterales</taxon>
        <taxon>Bruguierivoracaceae</taxon>
        <taxon>Sodalis</taxon>
    </lineage>
</organism>
<dbReference type="Proteomes" id="UP000001932">
    <property type="component" value="Chromosome"/>
</dbReference>
<keyword evidence="3" id="KW-1185">Reference proteome</keyword>
<evidence type="ECO:0000256" key="1">
    <source>
        <dbReference type="SAM" id="MobiDB-lite"/>
    </source>
</evidence>
<name>Q2NSU6_SODGM</name>
<feature type="compositionally biased region" description="Basic residues" evidence="1">
    <location>
        <begin position="1"/>
        <end position="21"/>
    </location>
</feature>
<feature type="compositionally biased region" description="Polar residues" evidence="1">
    <location>
        <begin position="80"/>
        <end position="91"/>
    </location>
</feature>
<dbReference type="EMBL" id="AP008232">
    <property type="protein sequence ID" value="BAE74779.1"/>
    <property type="molecule type" value="Genomic_DNA"/>
</dbReference>
<evidence type="ECO:0000313" key="2">
    <source>
        <dbReference type="EMBL" id="BAE74779.1"/>
    </source>
</evidence>
<feature type="region of interest" description="Disordered" evidence="1">
    <location>
        <begin position="64"/>
        <end position="110"/>
    </location>
</feature>
<reference evidence="2 3" key="1">
    <citation type="journal article" date="2006" name="Genome Res.">
        <title>Massive genome erosion and functional adaptations provide insights into the symbiotic lifestyle of Sodalis glossinidius in the tsetse host.</title>
        <authorList>
            <person name="Toh H."/>
            <person name="Weiss B.L."/>
            <person name="Perkin S.A.H."/>
            <person name="Yamashita A."/>
            <person name="Oshima K."/>
            <person name="Hattori M."/>
            <person name="Aksoy S."/>
        </authorList>
    </citation>
    <scope>NUCLEOTIDE SEQUENCE [LARGE SCALE GENOMIC DNA]</scope>
    <source>
        <strain evidence="3">morsitans</strain>
    </source>
</reference>